<dbReference type="EMBL" id="QJKI01000022">
    <property type="protein sequence ID" value="PXX76135.1"/>
    <property type="molecule type" value="Genomic_DNA"/>
</dbReference>
<dbReference type="AlphaFoldDB" id="A0A318KLH5"/>
<keyword evidence="3" id="KW-1185">Reference proteome</keyword>
<organism evidence="2 3">
    <name type="scientific">Rivihabitans pingtungensis</name>
    <dbReference type="NCBI Taxonomy" id="1054498"/>
    <lineage>
        <taxon>Bacteria</taxon>
        <taxon>Pseudomonadati</taxon>
        <taxon>Pseudomonadota</taxon>
        <taxon>Betaproteobacteria</taxon>
        <taxon>Neisseriales</taxon>
        <taxon>Aquaspirillaceae</taxon>
        <taxon>Rivihabitans</taxon>
    </lineage>
</organism>
<evidence type="ECO:0000313" key="3">
    <source>
        <dbReference type="Proteomes" id="UP000247555"/>
    </source>
</evidence>
<name>A0A318KLH5_9NEIS</name>
<dbReference type="Proteomes" id="UP000247555">
    <property type="component" value="Unassembled WGS sequence"/>
</dbReference>
<proteinExistence type="predicted"/>
<sequence>MRLDRQQGQQSWADTIRASAAAVEGAHNWRGYLPDAWADRVEAPLWVEEFQEYQLDAQRWVGYDADEQPCYTAHHYALPAQDASAGAAVAYSEMLAAWRLRDERWLVFRLIGAGGATLPRGFYVFSPEMPR</sequence>
<reference evidence="2 3" key="1">
    <citation type="submission" date="2018-05" db="EMBL/GenBank/DDBJ databases">
        <title>Genomic Encyclopedia of Type Strains, Phase IV (KMG-IV): sequencing the most valuable type-strain genomes for metagenomic binning, comparative biology and taxonomic classification.</title>
        <authorList>
            <person name="Goeker M."/>
        </authorList>
    </citation>
    <scope>NUCLEOTIDE SEQUENCE [LARGE SCALE GENOMIC DNA]</scope>
    <source>
        <strain evidence="2 3">DSM 29661</strain>
    </source>
</reference>
<evidence type="ECO:0000256" key="1">
    <source>
        <dbReference type="SAM" id="Phobius"/>
    </source>
</evidence>
<protein>
    <submittedName>
        <fullName evidence="2">Uncharacterized protein</fullName>
    </submittedName>
</protein>
<gene>
    <name evidence="2" type="ORF">DFR34_12239</name>
</gene>
<keyword evidence="1" id="KW-1133">Transmembrane helix</keyword>
<keyword evidence="1" id="KW-0812">Transmembrane</keyword>
<evidence type="ECO:0000313" key="2">
    <source>
        <dbReference type="EMBL" id="PXX76135.1"/>
    </source>
</evidence>
<keyword evidence="1" id="KW-0472">Membrane</keyword>
<comment type="caution">
    <text evidence="2">The sequence shown here is derived from an EMBL/GenBank/DDBJ whole genome shotgun (WGS) entry which is preliminary data.</text>
</comment>
<accession>A0A318KLH5</accession>
<feature type="transmembrane region" description="Helical" evidence="1">
    <location>
        <begin position="106"/>
        <end position="125"/>
    </location>
</feature>
<dbReference type="RefSeq" id="WP_110391698.1">
    <property type="nucleotide sequence ID" value="NZ_QJKI01000022.1"/>
</dbReference>
<dbReference type="OrthoDB" id="9180615at2"/>